<evidence type="ECO:0000256" key="3">
    <source>
        <dbReference type="ARBA" id="ARBA00019905"/>
    </source>
</evidence>
<evidence type="ECO:0000256" key="4">
    <source>
        <dbReference type="ARBA" id="ARBA00022801"/>
    </source>
</evidence>
<sequence length="717" mass="81237">MVRRGWKALEIDIKETKNPVSSSFHRQVAPAAATQLHSQPDPRAFRANYLINGLQSFRLKFRAYCLPSYLEETSAFVLEQSTMTIIDTIAVNSTNIQQTATIATAETCADTEAQIIKNDTKDALISRKFGVSGPVTPITTGTVKLEIMKEIYCSGSLLEEVQKAKIFHDCKHFVDMPLKIDAETTLRDWHKLIASGQIDENSLRCFVANHFDEPGGELDSCEPSDFDPEYGKFESINSPSYRQWAKELHRKWPTLCRKVSDRVIADPEKFSLIPLPKPFVVPGGRFREMYYWDSFFTIKGLLASGMHNTVRGMIENMGSLIERFGYVPNGNRVYYLNRSQPPLLTWCLAAYYEATGDKEFVFIGARWFEREFEFFQTYKSIQLPGVMSLLYRYHVIAVGPRPESYREDVESAHHIEDVLEKQRLWGDIAAAAESGRDFSSRWFSQDGPVAGKMGSTRTSSILPIDLNAIICGNLRLMANLYEVIGEMSNAEQCRQQFRSMKQAIHQIFWNEECGCWFDYDIIHGCHVNLYMDTNFFPLFSGCTHDDFDPQKIVSYMTNMGVLAFPGGLPSSLIASGQQWDFPNAWAPTTWVIIQGLRSTGQDKLARQIAEKWIKRNYSMWLISGGRMFEKYNVASQNNNTAGGGGEYEVQEGFGWTNGVVLDLLLTYGPDLTFKSDDDTPVIQEEEHFSCKEQQQVSDNTTTANTILVTSSINSGLQ</sequence>
<dbReference type="InterPro" id="IPR012341">
    <property type="entry name" value="6hp_glycosidase-like_sf"/>
</dbReference>
<dbReference type="PANTHER" id="PTHR23403:SF24">
    <property type="entry name" value="TREHALASE"/>
    <property type="match status" value="1"/>
</dbReference>
<dbReference type="InterPro" id="IPR018232">
    <property type="entry name" value="Glyco_hydro_37_CS"/>
</dbReference>
<keyword evidence="8" id="KW-1185">Reference proteome</keyword>
<dbReference type="PRINTS" id="PR00744">
    <property type="entry name" value="GLHYDRLASE37"/>
</dbReference>
<proteinExistence type="inferred from homology"/>
<evidence type="ECO:0000256" key="5">
    <source>
        <dbReference type="ARBA" id="ARBA00023295"/>
    </source>
</evidence>
<dbReference type="PROSITE" id="PS00928">
    <property type="entry name" value="TREHALASE_2"/>
    <property type="match status" value="1"/>
</dbReference>
<reference evidence="7 8" key="1">
    <citation type="submission" date="2018-08" db="EMBL/GenBank/DDBJ databases">
        <authorList>
            <person name="Laetsch R D."/>
            <person name="Stevens L."/>
            <person name="Kumar S."/>
            <person name="Blaxter L. M."/>
        </authorList>
    </citation>
    <scope>NUCLEOTIDE SEQUENCE [LARGE SCALE GENOMIC DNA]</scope>
</reference>
<dbReference type="SUPFAM" id="SSF48208">
    <property type="entry name" value="Six-hairpin glycosidases"/>
    <property type="match status" value="1"/>
</dbReference>
<dbReference type="InterPro" id="IPR008928">
    <property type="entry name" value="6-hairpin_glycosidase_sf"/>
</dbReference>
<dbReference type="GO" id="GO:0004555">
    <property type="term" value="F:alpha,alpha-trehalase activity"/>
    <property type="evidence" value="ECO:0007669"/>
    <property type="project" value="UniProtKB-EC"/>
</dbReference>
<dbReference type="Proteomes" id="UP000276991">
    <property type="component" value="Unassembled WGS sequence"/>
</dbReference>
<name>A0A498SIX7_ACAVI</name>
<dbReference type="EC" id="3.2.1.28" evidence="2 6"/>
<dbReference type="OrthoDB" id="3542292at2759"/>
<dbReference type="STRING" id="6277.A0A498SIX7"/>
<evidence type="ECO:0000256" key="6">
    <source>
        <dbReference type="RuleBase" id="RU361180"/>
    </source>
</evidence>
<keyword evidence="5 6" id="KW-0326">Glycosidase</keyword>
<organism evidence="7 8">
    <name type="scientific">Acanthocheilonema viteae</name>
    <name type="common">Filarial nematode worm</name>
    <name type="synonym">Dipetalonema viteae</name>
    <dbReference type="NCBI Taxonomy" id="6277"/>
    <lineage>
        <taxon>Eukaryota</taxon>
        <taxon>Metazoa</taxon>
        <taxon>Ecdysozoa</taxon>
        <taxon>Nematoda</taxon>
        <taxon>Chromadorea</taxon>
        <taxon>Rhabditida</taxon>
        <taxon>Spirurina</taxon>
        <taxon>Spiruromorpha</taxon>
        <taxon>Filarioidea</taxon>
        <taxon>Onchocercidae</taxon>
        <taxon>Acanthocheilonema</taxon>
    </lineage>
</organism>
<dbReference type="InterPro" id="IPR001661">
    <property type="entry name" value="Glyco_hydro_37"/>
</dbReference>
<comment type="similarity">
    <text evidence="1 6">Belongs to the glycosyl hydrolase 37 family.</text>
</comment>
<protein>
    <recommendedName>
        <fullName evidence="3 6">Trehalase</fullName>
        <ecNumber evidence="2 6">3.2.1.28</ecNumber>
    </recommendedName>
    <alternativeName>
        <fullName evidence="6">Alpha-trehalose glucohydrolase</fullName>
    </alternativeName>
</protein>
<comment type="catalytic activity">
    <reaction evidence="6">
        <text>alpha,alpha-trehalose + H2O = alpha-D-glucose + beta-D-glucose</text>
        <dbReference type="Rhea" id="RHEA:32675"/>
        <dbReference type="ChEBI" id="CHEBI:15377"/>
        <dbReference type="ChEBI" id="CHEBI:15903"/>
        <dbReference type="ChEBI" id="CHEBI:16551"/>
        <dbReference type="ChEBI" id="CHEBI:17925"/>
        <dbReference type="EC" id="3.2.1.28"/>
    </reaction>
</comment>
<gene>
    <name evidence="7" type="ORF">NAV_LOCUS4669</name>
</gene>
<dbReference type="Pfam" id="PF01204">
    <property type="entry name" value="Trehalase"/>
    <property type="match status" value="1"/>
</dbReference>
<accession>A0A498SIX7</accession>
<evidence type="ECO:0000313" key="8">
    <source>
        <dbReference type="Proteomes" id="UP000276991"/>
    </source>
</evidence>
<keyword evidence="4 6" id="KW-0378">Hydrolase</keyword>
<dbReference type="PANTHER" id="PTHR23403">
    <property type="entry name" value="TREHALASE"/>
    <property type="match status" value="1"/>
</dbReference>
<evidence type="ECO:0000256" key="1">
    <source>
        <dbReference type="ARBA" id="ARBA00005615"/>
    </source>
</evidence>
<dbReference type="Gene3D" id="1.50.10.10">
    <property type="match status" value="1"/>
</dbReference>
<evidence type="ECO:0000313" key="7">
    <source>
        <dbReference type="EMBL" id="VBB29878.1"/>
    </source>
</evidence>
<dbReference type="EMBL" id="UPTC01000724">
    <property type="protein sequence ID" value="VBB29878.1"/>
    <property type="molecule type" value="Genomic_DNA"/>
</dbReference>
<dbReference type="GO" id="GO:0005993">
    <property type="term" value="P:trehalose catabolic process"/>
    <property type="evidence" value="ECO:0007669"/>
    <property type="project" value="TreeGrafter"/>
</dbReference>
<dbReference type="AlphaFoldDB" id="A0A498SIX7"/>
<evidence type="ECO:0000256" key="2">
    <source>
        <dbReference type="ARBA" id="ARBA00012757"/>
    </source>
</evidence>